<dbReference type="EMBL" id="JACAZH010000011">
    <property type="protein sequence ID" value="KAF7355673.1"/>
    <property type="molecule type" value="Genomic_DNA"/>
</dbReference>
<keyword evidence="1" id="KW-1133">Transmembrane helix</keyword>
<organism evidence="3 4">
    <name type="scientific">Mycena sanguinolenta</name>
    <dbReference type="NCBI Taxonomy" id="230812"/>
    <lineage>
        <taxon>Eukaryota</taxon>
        <taxon>Fungi</taxon>
        <taxon>Dikarya</taxon>
        <taxon>Basidiomycota</taxon>
        <taxon>Agaricomycotina</taxon>
        <taxon>Agaricomycetes</taxon>
        <taxon>Agaricomycetidae</taxon>
        <taxon>Agaricales</taxon>
        <taxon>Marasmiineae</taxon>
        <taxon>Mycenaceae</taxon>
        <taxon>Mycena</taxon>
    </lineage>
</organism>
<reference evidence="3" key="1">
    <citation type="submission" date="2020-05" db="EMBL/GenBank/DDBJ databases">
        <title>Mycena genomes resolve the evolution of fungal bioluminescence.</title>
        <authorList>
            <person name="Tsai I.J."/>
        </authorList>
    </citation>
    <scope>NUCLEOTIDE SEQUENCE</scope>
    <source>
        <strain evidence="3">160909Yilan</strain>
    </source>
</reference>
<evidence type="ECO:0000313" key="3">
    <source>
        <dbReference type="EMBL" id="KAF7355673.1"/>
    </source>
</evidence>
<name>A0A8H6Y9G8_9AGAR</name>
<dbReference type="Pfam" id="PF20152">
    <property type="entry name" value="DUF6534"/>
    <property type="match status" value="1"/>
</dbReference>
<dbReference type="PANTHER" id="PTHR40465:SF1">
    <property type="entry name" value="DUF6534 DOMAIN-CONTAINING PROTEIN"/>
    <property type="match status" value="1"/>
</dbReference>
<protein>
    <recommendedName>
        <fullName evidence="2">DUF6534 domain-containing protein</fullName>
    </recommendedName>
</protein>
<evidence type="ECO:0000259" key="2">
    <source>
        <dbReference type="Pfam" id="PF20152"/>
    </source>
</evidence>
<gene>
    <name evidence="3" type="ORF">MSAN_01485100</name>
</gene>
<feature type="transmembrane region" description="Helical" evidence="1">
    <location>
        <begin position="48"/>
        <end position="69"/>
    </location>
</feature>
<dbReference type="OrthoDB" id="3206554at2759"/>
<proteinExistence type="predicted"/>
<feature type="transmembrane region" description="Helical" evidence="1">
    <location>
        <begin position="81"/>
        <end position="107"/>
    </location>
</feature>
<keyword evidence="1" id="KW-0812">Transmembrane</keyword>
<accession>A0A8H6Y9G8</accession>
<feature type="transmembrane region" description="Helical" evidence="1">
    <location>
        <begin position="119"/>
        <end position="139"/>
    </location>
</feature>
<feature type="transmembrane region" description="Helical" evidence="1">
    <location>
        <begin position="201"/>
        <end position="223"/>
    </location>
</feature>
<keyword evidence="1" id="KW-0472">Membrane</keyword>
<feature type="transmembrane region" description="Helical" evidence="1">
    <location>
        <begin position="229"/>
        <end position="250"/>
    </location>
</feature>
<evidence type="ECO:0000256" key="1">
    <source>
        <dbReference type="SAM" id="Phobius"/>
    </source>
</evidence>
<comment type="caution">
    <text evidence="3">The sequence shown here is derived from an EMBL/GenBank/DDBJ whole genome shotgun (WGS) entry which is preliminary data.</text>
</comment>
<keyword evidence="4" id="KW-1185">Reference proteome</keyword>
<sequence>MSGPDSITLTLGAYMAGAMVGVGLSAIVGVQTFLYFQIFPQDALRYKLLVAWTWLTDTGHTVSLCVMIWQYAVLNFTNPTIMIEILSAFSVLIMFTLVASLNANVFYAWRIHKMSKHNWWLMGPICLLCIARTGLGLYIAVKLTILKNWVALAPVKPAVVASLAVSAATDLVISAARYYYLRDLKQGYMATQEMVDAVVIFTINDGILTCAALGAAIACLLAMPDNFVWIGIYITVAKLYSNSILATLNLRNWYRHRHRPMGIRLACPPPNRNTFQIDSGTTKMQPNVMHETPTTMEVFMEQQVEYSVPAGK</sequence>
<dbReference type="Proteomes" id="UP000623467">
    <property type="component" value="Unassembled WGS sequence"/>
</dbReference>
<evidence type="ECO:0000313" key="4">
    <source>
        <dbReference type="Proteomes" id="UP000623467"/>
    </source>
</evidence>
<dbReference type="AlphaFoldDB" id="A0A8H6Y9G8"/>
<feature type="transmembrane region" description="Helical" evidence="1">
    <location>
        <begin position="159"/>
        <end position="180"/>
    </location>
</feature>
<feature type="transmembrane region" description="Helical" evidence="1">
    <location>
        <begin position="12"/>
        <end position="36"/>
    </location>
</feature>
<feature type="domain" description="DUF6534" evidence="2">
    <location>
        <begin position="166"/>
        <end position="252"/>
    </location>
</feature>
<dbReference type="PANTHER" id="PTHR40465">
    <property type="entry name" value="CHROMOSOME 1, WHOLE GENOME SHOTGUN SEQUENCE"/>
    <property type="match status" value="1"/>
</dbReference>
<dbReference type="InterPro" id="IPR045339">
    <property type="entry name" value="DUF6534"/>
</dbReference>